<dbReference type="Proteomes" id="UP000597341">
    <property type="component" value="Unassembled WGS sequence"/>
</dbReference>
<evidence type="ECO:0000313" key="2">
    <source>
        <dbReference type="Proteomes" id="UP000597341"/>
    </source>
</evidence>
<name>A0ABQ3HF97_9ACTN</name>
<keyword evidence="1" id="KW-0238">DNA-binding</keyword>
<proteinExistence type="predicted"/>
<dbReference type="InterPro" id="IPR001387">
    <property type="entry name" value="Cro/C1-type_HTH"/>
</dbReference>
<dbReference type="CDD" id="cd00093">
    <property type="entry name" value="HTH_XRE"/>
    <property type="match status" value="1"/>
</dbReference>
<dbReference type="InterPro" id="IPR010982">
    <property type="entry name" value="Lambda_DNA-bd_dom_sf"/>
</dbReference>
<organism evidence="1 2">
    <name type="scientific">Nocardioides flavus</name>
    <name type="common">ex Wang et al. 2016</name>
    <dbReference type="NCBI Taxonomy" id="2058780"/>
    <lineage>
        <taxon>Bacteria</taxon>
        <taxon>Bacillati</taxon>
        <taxon>Actinomycetota</taxon>
        <taxon>Actinomycetes</taxon>
        <taxon>Propionibacteriales</taxon>
        <taxon>Nocardioidaceae</taxon>
        <taxon>Nocardioides</taxon>
    </lineage>
</organism>
<accession>A0ABQ3HF97</accession>
<evidence type="ECO:0000313" key="1">
    <source>
        <dbReference type="EMBL" id="GHE14820.1"/>
    </source>
</evidence>
<dbReference type="GO" id="GO:0003677">
    <property type="term" value="F:DNA binding"/>
    <property type="evidence" value="ECO:0007669"/>
    <property type="project" value="UniProtKB-KW"/>
</dbReference>
<gene>
    <name evidence="1" type="ORF">GCM10011376_00090</name>
</gene>
<comment type="caution">
    <text evidence="1">The sequence shown here is derived from an EMBL/GenBank/DDBJ whole genome shotgun (WGS) entry which is preliminary data.</text>
</comment>
<dbReference type="EMBL" id="BNAD01000001">
    <property type="protein sequence ID" value="GHE14820.1"/>
    <property type="molecule type" value="Genomic_DNA"/>
</dbReference>
<sequence length="182" mass="19192">MCVRYDPVMVVQSESRQRQVELYGAAIGDVLDRVTGTLGLSQAAVARTIGVSAPMLSQLASGRRTTIGNPLAVQRLRALVELSDEVVSGLAHSQVAPRLEEIREQDSTTLTGSTARTHAEPTTAELLRAVASGQDLLRAADLLAADHPALAELLRVHGTGSADEVWAHLDSLARAGVTAPRG</sequence>
<keyword evidence="2" id="KW-1185">Reference proteome</keyword>
<protein>
    <submittedName>
        <fullName evidence="1">DNA-binding protein</fullName>
    </submittedName>
</protein>
<dbReference type="SUPFAM" id="SSF47413">
    <property type="entry name" value="lambda repressor-like DNA-binding domains"/>
    <property type="match status" value="1"/>
</dbReference>
<reference evidence="2" key="1">
    <citation type="journal article" date="2019" name="Int. J. Syst. Evol. Microbiol.">
        <title>The Global Catalogue of Microorganisms (GCM) 10K type strain sequencing project: providing services to taxonomists for standard genome sequencing and annotation.</title>
        <authorList>
            <consortium name="The Broad Institute Genomics Platform"/>
            <consortium name="The Broad Institute Genome Sequencing Center for Infectious Disease"/>
            <person name="Wu L."/>
            <person name="Ma J."/>
        </authorList>
    </citation>
    <scope>NUCLEOTIDE SEQUENCE [LARGE SCALE GENOMIC DNA]</scope>
    <source>
        <strain evidence="2">CGMCC 1.12791</strain>
    </source>
</reference>